<dbReference type="OMA" id="TAKFARY"/>
<evidence type="ECO:0000313" key="3">
    <source>
        <dbReference type="Proteomes" id="UP000218811"/>
    </source>
</evidence>
<proteinExistence type="predicted"/>
<name>A0A2H3IZ49_WOLCO</name>
<organism evidence="2 3">
    <name type="scientific">Wolfiporia cocos (strain MD-104)</name>
    <name type="common">Brown rot fungus</name>
    <dbReference type="NCBI Taxonomy" id="742152"/>
    <lineage>
        <taxon>Eukaryota</taxon>
        <taxon>Fungi</taxon>
        <taxon>Dikarya</taxon>
        <taxon>Basidiomycota</taxon>
        <taxon>Agaricomycotina</taxon>
        <taxon>Agaricomycetes</taxon>
        <taxon>Polyporales</taxon>
        <taxon>Phaeolaceae</taxon>
        <taxon>Wolfiporia</taxon>
    </lineage>
</organism>
<dbReference type="AlphaFoldDB" id="A0A2H3IZ49"/>
<reference evidence="2 3" key="1">
    <citation type="journal article" date="2012" name="Science">
        <title>The Paleozoic origin of enzymatic lignin decomposition reconstructed from 31 fungal genomes.</title>
        <authorList>
            <person name="Floudas D."/>
            <person name="Binder M."/>
            <person name="Riley R."/>
            <person name="Barry K."/>
            <person name="Blanchette R.A."/>
            <person name="Henrissat B."/>
            <person name="Martinez A.T."/>
            <person name="Otillar R."/>
            <person name="Spatafora J.W."/>
            <person name="Yadav J.S."/>
            <person name="Aerts A."/>
            <person name="Benoit I."/>
            <person name="Boyd A."/>
            <person name="Carlson A."/>
            <person name="Copeland A."/>
            <person name="Coutinho P.M."/>
            <person name="de Vries R.P."/>
            <person name="Ferreira P."/>
            <person name="Findley K."/>
            <person name="Foster B."/>
            <person name="Gaskell J."/>
            <person name="Glotzer D."/>
            <person name="Gorecki P."/>
            <person name="Heitman J."/>
            <person name="Hesse C."/>
            <person name="Hori C."/>
            <person name="Igarashi K."/>
            <person name="Jurgens J.A."/>
            <person name="Kallen N."/>
            <person name="Kersten P."/>
            <person name="Kohler A."/>
            <person name="Kuees U."/>
            <person name="Kumar T.K.A."/>
            <person name="Kuo A."/>
            <person name="LaButti K."/>
            <person name="Larrondo L.F."/>
            <person name="Lindquist E."/>
            <person name="Ling A."/>
            <person name="Lombard V."/>
            <person name="Lucas S."/>
            <person name="Lundell T."/>
            <person name="Martin R."/>
            <person name="McLaughlin D.J."/>
            <person name="Morgenstern I."/>
            <person name="Morin E."/>
            <person name="Murat C."/>
            <person name="Nagy L.G."/>
            <person name="Nolan M."/>
            <person name="Ohm R.A."/>
            <person name="Patyshakuliyeva A."/>
            <person name="Rokas A."/>
            <person name="Ruiz-Duenas F.J."/>
            <person name="Sabat G."/>
            <person name="Salamov A."/>
            <person name="Samejima M."/>
            <person name="Schmutz J."/>
            <person name="Slot J.C."/>
            <person name="St John F."/>
            <person name="Stenlid J."/>
            <person name="Sun H."/>
            <person name="Sun S."/>
            <person name="Syed K."/>
            <person name="Tsang A."/>
            <person name="Wiebenga A."/>
            <person name="Young D."/>
            <person name="Pisabarro A."/>
            <person name="Eastwood D.C."/>
            <person name="Martin F."/>
            <person name="Cullen D."/>
            <person name="Grigoriev I.V."/>
            <person name="Hibbett D.S."/>
        </authorList>
    </citation>
    <scope>NUCLEOTIDE SEQUENCE [LARGE SCALE GENOMIC DNA]</scope>
    <source>
        <strain evidence="2 3">MD-104</strain>
    </source>
</reference>
<gene>
    <name evidence="2" type="ORF">WOLCODRAFT_155651</name>
</gene>
<keyword evidence="3" id="KW-1185">Reference proteome</keyword>
<feature type="signal peptide" evidence="1">
    <location>
        <begin position="1"/>
        <end position="20"/>
    </location>
</feature>
<dbReference type="EMBL" id="KB467843">
    <property type="protein sequence ID" value="PCH35001.1"/>
    <property type="molecule type" value="Genomic_DNA"/>
</dbReference>
<evidence type="ECO:0008006" key="4">
    <source>
        <dbReference type="Google" id="ProtNLM"/>
    </source>
</evidence>
<sequence length="266" mass="30130">MSSSSRGLVLISGIARSSLASLLILQQLEHVSDFWRHVCASEEKLKGHWITSVASYKSESRESPVVTATNGAFGHQFIVATIFSRDDQHPDGINTYIRVDFWGEGHFGNYSIAQTVVMSDKVTELTKEAREVGRLAAPVGLCEGGPTLREFASLLNIIYARTHRYDLFSRNCMWHTELILYCTARRYAHHWLAGTIRPEPLRKYVSGECDALTCTVELNMSDPAARWFSYIGITAVRHIQSFFTASQPGRIYAYEEDIKQFLEIWN</sequence>
<feature type="chain" id="PRO_5013837041" description="DUF862-domain-containing protein" evidence="1">
    <location>
        <begin position="21"/>
        <end position="266"/>
    </location>
</feature>
<accession>A0A2H3IZ49</accession>
<keyword evidence="1" id="KW-0732">Signal</keyword>
<dbReference type="Proteomes" id="UP000218811">
    <property type="component" value="Unassembled WGS sequence"/>
</dbReference>
<evidence type="ECO:0000256" key="1">
    <source>
        <dbReference type="SAM" id="SignalP"/>
    </source>
</evidence>
<dbReference type="OrthoDB" id="2756360at2759"/>
<protein>
    <recommendedName>
        <fullName evidence="4">DUF862-domain-containing protein</fullName>
    </recommendedName>
</protein>
<evidence type="ECO:0000313" key="2">
    <source>
        <dbReference type="EMBL" id="PCH35001.1"/>
    </source>
</evidence>